<dbReference type="InterPro" id="IPR035516">
    <property type="entry name" value="Gyrase/topoIV_suA_C"/>
</dbReference>
<evidence type="ECO:0000313" key="9">
    <source>
        <dbReference type="EMBL" id="PJE63107.1"/>
    </source>
</evidence>
<organism evidence="9 10">
    <name type="scientific">Candidatus Roizmanbacteria bacterium CG10_big_fil_rev_8_21_14_0_10_39_6</name>
    <dbReference type="NCBI Taxonomy" id="1974853"/>
    <lineage>
        <taxon>Bacteria</taxon>
        <taxon>Candidatus Roizmaniibacteriota</taxon>
    </lineage>
</organism>
<dbReference type="Proteomes" id="UP000229554">
    <property type="component" value="Unassembled WGS sequence"/>
</dbReference>
<feature type="coiled-coil region" evidence="7">
    <location>
        <begin position="68"/>
        <end position="102"/>
    </location>
</feature>
<keyword evidence="3" id="KW-0799">Topoisomerase</keyword>
<dbReference type="InterPro" id="IPR013757">
    <property type="entry name" value="Topo_IIA_A_a_sf"/>
</dbReference>
<evidence type="ECO:0000256" key="6">
    <source>
        <dbReference type="PROSITE-ProRule" id="PRU01384"/>
    </source>
</evidence>
<dbReference type="GO" id="GO:0005524">
    <property type="term" value="F:ATP binding"/>
    <property type="evidence" value="ECO:0007669"/>
    <property type="project" value="InterPro"/>
</dbReference>
<dbReference type="AlphaFoldDB" id="A0A2M8KT62"/>
<dbReference type="Pfam" id="PF00521">
    <property type="entry name" value="DNA_topoisoIV"/>
    <property type="match status" value="1"/>
</dbReference>
<dbReference type="EC" id="5.6.2.2" evidence="2"/>
<evidence type="ECO:0000256" key="4">
    <source>
        <dbReference type="ARBA" id="ARBA00023125"/>
    </source>
</evidence>
<gene>
    <name evidence="9" type="ORF">COU88_01330</name>
</gene>
<evidence type="ECO:0000256" key="5">
    <source>
        <dbReference type="ARBA" id="ARBA00023235"/>
    </source>
</evidence>
<comment type="caution">
    <text evidence="9">The sequence shown here is derived from an EMBL/GenBank/DDBJ whole genome shotgun (WGS) entry which is preliminary data.</text>
</comment>
<dbReference type="SUPFAM" id="SSF56719">
    <property type="entry name" value="Type II DNA topoisomerase"/>
    <property type="match status" value="1"/>
</dbReference>
<keyword evidence="7" id="KW-0175">Coiled coil</keyword>
<reference evidence="10" key="1">
    <citation type="submission" date="2017-09" db="EMBL/GenBank/DDBJ databases">
        <title>Depth-based differentiation of microbial function through sediment-hosted aquifers and enrichment of novel symbionts in the deep terrestrial subsurface.</title>
        <authorList>
            <person name="Probst A.J."/>
            <person name="Ladd B."/>
            <person name="Jarett J.K."/>
            <person name="Geller-Mcgrath D.E."/>
            <person name="Sieber C.M.K."/>
            <person name="Emerson J.B."/>
            <person name="Anantharaman K."/>
            <person name="Thomas B.C."/>
            <person name="Malmstrom R."/>
            <person name="Stieglmeier M."/>
            <person name="Klingl A."/>
            <person name="Woyke T."/>
            <person name="Ryan C.M."/>
            <person name="Banfield J.F."/>
        </authorList>
    </citation>
    <scope>NUCLEOTIDE SEQUENCE [LARGE SCALE GENOMIC DNA]</scope>
</reference>
<accession>A0A2M8KT62</accession>
<dbReference type="GO" id="GO:0006265">
    <property type="term" value="P:DNA topological change"/>
    <property type="evidence" value="ECO:0007669"/>
    <property type="project" value="InterPro"/>
</dbReference>
<keyword evidence="4 6" id="KW-0238">DNA-binding</keyword>
<dbReference type="InterPro" id="IPR002205">
    <property type="entry name" value="Topo_IIA_dom_A"/>
</dbReference>
<proteinExistence type="predicted"/>
<dbReference type="EMBL" id="PFED01000053">
    <property type="protein sequence ID" value="PJE63107.1"/>
    <property type="molecule type" value="Genomic_DNA"/>
</dbReference>
<dbReference type="InterPro" id="IPR006691">
    <property type="entry name" value="GyrA/parC_rep"/>
</dbReference>
<evidence type="ECO:0000256" key="3">
    <source>
        <dbReference type="ARBA" id="ARBA00023029"/>
    </source>
</evidence>
<dbReference type="PANTHER" id="PTHR43493:SF5">
    <property type="entry name" value="DNA GYRASE SUBUNIT A, CHLOROPLASTIC_MITOCHONDRIAL"/>
    <property type="match status" value="1"/>
</dbReference>
<comment type="catalytic activity">
    <reaction evidence="1">
        <text>ATP-dependent breakage, passage and rejoining of double-stranded DNA.</text>
        <dbReference type="EC" id="5.6.2.2"/>
    </reaction>
</comment>
<dbReference type="Gene3D" id="1.10.268.10">
    <property type="entry name" value="Topoisomerase, domain 3"/>
    <property type="match status" value="1"/>
</dbReference>
<dbReference type="Gene3D" id="2.120.10.90">
    <property type="entry name" value="DNA gyrase/topoisomerase IV, subunit A, C-terminal"/>
    <property type="match status" value="1"/>
</dbReference>
<keyword evidence="5" id="KW-0413">Isomerase</keyword>
<dbReference type="PANTHER" id="PTHR43493">
    <property type="entry name" value="DNA GYRASE/TOPOISOMERASE SUBUNIT A"/>
    <property type="match status" value="1"/>
</dbReference>
<evidence type="ECO:0000256" key="2">
    <source>
        <dbReference type="ARBA" id="ARBA00012895"/>
    </source>
</evidence>
<evidence type="ECO:0000256" key="7">
    <source>
        <dbReference type="SAM" id="Coils"/>
    </source>
</evidence>
<dbReference type="InterPro" id="IPR013760">
    <property type="entry name" value="Topo_IIA-like_dom_sf"/>
</dbReference>
<dbReference type="FunFam" id="1.10.268.10:FF:000001">
    <property type="entry name" value="DNA gyrase subunit A"/>
    <property type="match status" value="1"/>
</dbReference>
<evidence type="ECO:0000259" key="8">
    <source>
        <dbReference type="PROSITE" id="PS52040"/>
    </source>
</evidence>
<comment type="caution">
    <text evidence="6">Lacks conserved residue(s) required for the propagation of feature annotation.</text>
</comment>
<dbReference type="GO" id="GO:0003677">
    <property type="term" value="F:DNA binding"/>
    <property type="evidence" value="ECO:0007669"/>
    <property type="project" value="UniProtKB-UniRule"/>
</dbReference>
<dbReference type="GO" id="GO:0005737">
    <property type="term" value="C:cytoplasm"/>
    <property type="evidence" value="ECO:0007669"/>
    <property type="project" value="TreeGrafter"/>
</dbReference>
<dbReference type="GO" id="GO:0003918">
    <property type="term" value="F:DNA topoisomerase type II (double strand cut, ATP-hydrolyzing) activity"/>
    <property type="evidence" value="ECO:0007669"/>
    <property type="project" value="UniProtKB-EC"/>
</dbReference>
<dbReference type="Pfam" id="PF03989">
    <property type="entry name" value="DNA_gyraseA_C"/>
    <property type="match status" value="6"/>
</dbReference>
<dbReference type="GO" id="GO:0009330">
    <property type="term" value="C:DNA topoisomerase type II (double strand cut, ATP-hydrolyzing) complex"/>
    <property type="evidence" value="ECO:0007669"/>
    <property type="project" value="TreeGrafter"/>
</dbReference>
<feature type="domain" description="Topo IIA-type catalytic" evidence="8">
    <location>
        <begin position="1"/>
        <end position="138"/>
    </location>
</feature>
<protein>
    <recommendedName>
        <fullName evidence="2">DNA topoisomerase (ATP-hydrolyzing)</fullName>
        <ecNumber evidence="2">5.6.2.2</ecNumber>
    </recommendedName>
</protein>
<dbReference type="InterPro" id="IPR050220">
    <property type="entry name" value="Type_II_DNA_Topoisomerases"/>
</dbReference>
<dbReference type="PROSITE" id="PS52040">
    <property type="entry name" value="TOPO_IIA"/>
    <property type="match status" value="1"/>
</dbReference>
<evidence type="ECO:0000313" key="10">
    <source>
        <dbReference type="Proteomes" id="UP000229554"/>
    </source>
</evidence>
<dbReference type="SUPFAM" id="SSF101904">
    <property type="entry name" value="GyrA/ParC C-terminal domain-like"/>
    <property type="match status" value="1"/>
</dbReference>
<name>A0A2M8KT62_9BACT</name>
<evidence type="ECO:0000256" key="1">
    <source>
        <dbReference type="ARBA" id="ARBA00000185"/>
    </source>
</evidence>
<sequence length="459" mass="51387">MKRARFELEKAKARAHILDGLLIAIDNIDEIVDIIKKSPSEADAKIRLIARFTFSDLQAQAILDMQLKRLTALEKDKIQAELDELQKEINRLETILSSIKNVLIEVSKELTYLKEKFGDKRRTKIIRSRPGEFSDEELIENNEVYILLTKDGYIKQLPQEAFKLQKRGGKGISAIKTNEGDSVAHILSCTTHEQILFFTNKGKVYQVRAWEIPQSSRQSKGKAIINLIPIEQSERVSAMYCYDLNDTKALKNTILFFATKKGYVKKTKLQEYANIRSNGLKAITLASDDELLGIEFLTTQSNIFLIGAHGKSIMFPDSAVRPMGRSARGVRGMKLSSAQKLTTLSVVPVDAMKKSTMLIVTQKGHGKLVKAHSFRTQNRGGIGIKAATITDRTGPIIYCDMIDDKTDAELILTSANGQVVQIPIKNMPVLSRNAQGVIIMRFSEKDDYVATAALVREKV</sequence>